<accession>A0A1E7Z3V7</accession>
<proteinExistence type="predicted"/>
<evidence type="ECO:0000313" key="3">
    <source>
        <dbReference type="Proteomes" id="UP000175707"/>
    </source>
</evidence>
<keyword evidence="1" id="KW-0472">Membrane</keyword>
<feature type="transmembrane region" description="Helical" evidence="1">
    <location>
        <begin position="56"/>
        <end position="77"/>
    </location>
</feature>
<gene>
    <name evidence="2" type="ORF">BAE30_00505</name>
</gene>
<dbReference type="AlphaFoldDB" id="A0A1E7Z3V7"/>
<keyword evidence="1" id="KW-0812">Transmembrane</keyword>
<dbReference type="Proteomes" id="UP000175707">
    <property type="component" value="Unassembled WGS sequence"/>
</dbReference>
<protein>
    <submittedName>
        <fullName evidence="2">Uncharacterized protein</fullName>
    </submittedName>
</protein>
<organism evidence="2 3">
    <name type="scientific">Acidithiobacillus caldus</name>
    <dbReference type="NCBI Taxonomy" id="33059"/>
    <lineage>
        <taxon>Bacteria</taxon>
        <taxon>Pseudomonadati</taxon>
        <taxon>Pseudomonadota</taxon>
        <taxon>Acidithiobacillia</taxon>
        <taxon>Acidithiobacillales</taxon>
        <taxon>Acidithiobacillaceae</taxon>
        <taxon>Acidithiobacillus</taxon>
    </lineage>
</organism>
<reference evidence="2 3" key="1">
    <citation type="submission" date="2016-06" db="EMBL/GenBank/DDBJ databases">
        <title>Gene turnover analysis identifies the evolutionary adaptation of the extremophile Acidithiobacillus caldus.</title>
        <authorList>
            <person name="Zhang X."/>
        </authorList>
    </citation>
    <scope>NUCLEOTIDE SEQUENCE [LARGE SCALE GENOMIC DNA]</scope>
    <source>
        <strain evidence="2 3">S1</strain>
    </source>
</reference>
<evidence type="ECO:0000313" key="2">
    <source>
        <dbReference type="EMBL" id="OFC63459.1"/>
    </source>
</evidence>
<sequence>MFFRGLAALGFVLAALLDFPATMSLLVWFFVGYVFFDGVYSGLRLMQRGTGVCPRVLVGVKAILGIGAGCAVLVLALRGAQVPTLITIFSWIALVGAVEGLWVLRNVQNKELVLIIGSTAYLALAVALQMVFAVAQTAGVEIYSWIVIGFSAAFAAAMFGMSWAMHRNALHRSPLAGRGTRAPVA</sequence>
<evidence type="ECO:0000256" key="1">
    <source>
        <dbReference type="SAM" id="Phobius"/>
    </source>
</evidence>
<feature type="transmembrane region" description="Helical" evidence="1">
    <location>
        <begin position="83"/>
        <end position="104"/>
    </location>
</feature>
<feature type="transmembrane region" description="Helical" evidence="1">
    <location>
        <begin position="142"/>
        <end position="164"/>
    </location>
</feature>
<keyword evidence="1" id="KW-1133">Transmembrane helix</keyword>
<name>A0A1E7Z3V7_9PROT</name>
<feature type="transmembrane region" description="Helical" evidence="1">
    <location>
        <begin position="6"/>
        <end position="36"/>
    </location>
</feature>
<comment type="caution">
    <text evidence="2">The sequence shown here is derived from an EMBL/GenBank/DDBJ whole genome shotgun (WGS) entry which is preliminary data.</text>
</comment>
<dbReference type="EMBL" id="LZYH01000048">
    <property type="protein sequence ID" value="OFC63459.1"/>
    <property type="molecule type" value="Genomic_DNA"/>
</dbReference>
<feature type="transmembrane region" description="Helical" evidence="1">
    <location>
        <begin position="111"/>
        <end position="136"/>
    </location>
</feature>